<sequence>MTQRLLVGLGTAALITAAACALAPAAFATDLAEGVSCSDRSCRNDTDDIYRIQVRVHCSGFGDGYETSVWVNSRTTEQLQVGCTGHWVSGGYRPGTPSMNSDGTWNTPPMEKEPDTFEPSYLTGIDYLSAVVDNSGRRRPGAPASSGS</sequence>
<feature type="signal peptide" evidence="2">
    <location>
        <begin position="1"/>
        <end position="28"/>
    </location>
</feature>
<protein>
    <submittedName>
        <fullName evidence="3">Uncharacterized protein</fullName>
    </submittedName>
</protein>
<proteinExistence type="predicted"/>
<reference evidence="3 4" key="1">
    <citation type="submission" date="2021-04" db="EMBL/GenBank/DDBJ databases">
        <title>Nocardia tengchongensis.</title>
        <authorList>
            <person name="Zhuang k."/>
            <person name="Ran Y."/>
            <person name="Li W."/>
        </authorList>
    </citation>
    <scope>NUCLEOTIDE SEQUENCE [LARGE SCALE GENOMIC DNA]</scope>
    <source>
        <strain evidence="3 4">CFH S0057</strain>
    </source>
</reference>
<organism evidence="3 4">
    <name type="scientific">Nocardia tengchongensis</name>
    <dbReference type="NCBI Taxonomy" id="2055889"/>
    <lineage>
        <taxon>Bacteria</taxon>
        <taxon>Bacillati</taxon>
        <taxon>Actinomycetota</taxon>
        <taxon>Actinomycetes</taxon>
        <taxon>Mycobacteriales</taxon>
        <taxon>Nocardiaceae</taxon>
        <taxon>Nocardia</taxon>
    </lineage>
</organism>
<dbReference type="Proteomes" id="UP000683310">
    <property type="component" value="Chromosome"/>
</dbReference>
<feature type="chain" id="PRO_5046091527" evidence="2">
    <location>
        <begin position="29"/>
        <end position="148"/>
    </location>
</feature>
<dbReference type="EMBL" id="CP074371">
    <property type="protein sequence ID" value="QVI20857.1"/>
    <property type="molecule type" value="Genomic_DNA"/>
</dbReference>
<keyword evidence="4" id="KW-1185">Reference proteome</keyword>
<accession>A0ABX8CLM8</accession>
<dbReference type="PROSITE" id="PS51257">
    <property type="entry name" value="PROKAR_LIPOPROTEIN"/>
    <property type="match status" value="1"/>
</dbReference>
<evidence type="ECO:0000256" key="2">
    <source>
        <dbReference type="SAM" id="SignalP"/>
    </source>
</evidence>
<keyword evidence="2" id="KW-0732">Signal</keyword>
<gene>
    <name evidence="3" type="ORF">KHQ06_33045</name>
</gene>
<evidence type="ECO:0000313" key="4">
    <source>
        <dbReference type="Proteomes" id="UP000683310"/>
    </source>
</evidence>
<feature type="region of interest" description="Disordered" evidence="1">
    <location>
        <begin position="92"/>
        <end position="119"/>
    </location>
</feature>
<evidence type="ECO:0000313" key="3">
    <source>
        <dbReference type="EMBL" id="QVI20857.1"/>
    </source>
</evidence>
<feature type="compositionally biased region" description="Polar residues" evidence="1">
    <location>
        <begin position="97"/>
        <end position="107"/>
    </location>
</feature>
<evidence type="ECO:0000256" key="1">
    <source>
        <dbReference type="SAM" id="MobiDB-lite"/>
    </source>
</evidence>
<dbReference type="RefSeq" id="WP_213556965.1">
    <property type="nucleotide sequence ID" value="NZ_JBHYZY010000009.1"/>
</dbReference>
<name>A0ABX8CLM8_9NOCA</name>